<sequence>MIRVHSSRSWLARATAGLCLAAFLAAPAAAAEPAGIWKLVVLAFGDEDFAIVDLHRQDGEAKGVLVDGRKGLLEGGKVLDLKLEDDRASFAVKGPAMTMKFAGGLAKNGPYAGQVLGTIQLQNNIFPAKLEKTRDEKLGAAKPNAIGQDFFKARNEQDPKAQVEKFKAILAKNAGAPVCQLAYTGILGAAGAAGLPSAEVEKLIAAWRSEAEPFGPAWAQEIAIRSFGLIAPQKTYADTALRLGQELEKSLTPEVTTENRHAIAGLLAFAARNAGKADLAADAEARAAKLDAQLDEEYQKKVPPFSFTPFEGRKKSDAGQTVVFELFTGAQCPPCVAADVAFDALLKTYKPTEFIGLQYHLHVPGPDPLTNPDSEARQKYYGDQVRGTPSTFFNGRPEAPGGGPMAASEDKYNEYRGLIDGMLEKKRTADVTVSAKRTGDEIAILAEATTPAPSDAAKADAAKPKAGDKAASTIKLRLALTEESIRYVGGNKLRFHHHVVRALPGGAEGATIVGGKGKVEIKLDLADVRKRIDEYVSDFAKQQPFHAPPPAVALKDLSVVAFVQDDLDKTILGAVSVPVAEATP</sequence>
<accession>A0ABT6F769</accession>
<dbReference type="Proteomes" id="UP001216907">
    <property type="component" value="Unassembled WGS sequence"/>
</dbReference>
<evidence type="ECO:0000259" key="3">
    <source>
        <dbReference type="PROSITE" id="PS51352"/>
    </source>
</evidence>
<keyword evidence="2" id="KW-0732">Signal</keyword>
<evidence type="ECO:0000256" key="2">
    <source>
        <dbReference type="SAM" id="SignalP"/>
    </source>
</evidence>
<reference evidence="4 5" key="1">
    <citation type="submission" date="2023-03" db="EMBL/GenBank/DDBJ databases">
        <title>Paludisphaera mucosa sp. nov. a novel planctomycete from northern fen.</title>
        <authorList>
            <person name="Ivanova A."/>
        </authorList>
    </citation>
    <scope>NUCLEOTIDE SEQUENCE [LARGE SCALE GENOMIC DNA]</scope>
    <source>
        <strain evidence="4 5">Pla2</strain>
    </source>
</reference>
<dbReference type="InterPro" id="IPR013783">
    <property type="entry name" value="Ig-like_fold"/>
</dbReference>
<organism evidence="4 5">
    <name type="scientific">Paludisphaera mucosa</name>
    <dbReference type="NCBI Taxonomy" id="3030827"/>
    <lineage>
        <taxon>Bacteria</taxon>
        <taxon>Pseudomonadati</taxon>
        <taxon>Planctomycetota</taxon>
        <taxon>Planctomycetia</taxon>
        <taxon>Isosphaerales</taxon>
        <taxon>Isosphaeraceae</taxon>
        <taxon>Paludisphaera</taxon>
    </lineage>
</organism>
<keyword evidence="5" id="KW-1185">Reference proteome</keyword>
<dbReference type="InterPro" id="IPR013766">
    <property type="entry name" value="Thioredoxin_domain"/>
</dbReference>
<evidence type="ECO:0000313" key="5">
    <source>
        <dbReference type="Proteomes" id="UP001216907"/>
    </source>
</evidence>
<evidence type="ECO:0000256" key="1">
    <source>
        <dbReference type="SAM" id="MobiDB-lite"/>
    </source>
</evidence>
<dbReference type="InterPro" id="IPR036249">
    <property type="entry name" value="Thioredoxin-like_sf"/>
</dbReference>
<feature type="signal peptide" evidence="2">
    <location>
        <begin position="1"/>
        <end position="30"/>
    </location>
</feature>
<feature type="domain" description="Thioredoxin" evidence="3">
    <location>
        <begin position="296"/>
        <end position="424"/>
    </location>
</feature>
<dbReference type="SUPFAM" id="SSF52833">
    <property type="entry name" value="Thioredoxin-like"/>
    <property type="match status" value="1"/>
</dbReference>
<evidence type="ECO:0000313" key="4">
    <source>
        <dbReference type="EMBL" id="MDG3003425.1"/>
    </source>
</evidence>
<feature type="chain" id="PRO_5045801029" description="Thioredoxin domain-containing protein" evidence="2">
    <location>
        <begin position="31"/>
        <end position="584"/>
    </location>
</feature>
<name>A0ABT6F769_9BACT</name>
<proteinExistence type="predicted"/>
<feature type="region of interest" description="Disordered" evidence="1">
    <location>
        <begin position="386"/>
        <end position="408"/>
    </location>
</feature>
<dbReference type="Gene3D" id="2.60.40.10">
    <property type="entry name" value="Immunoglobulins"/>
    <property type="match status" value="1"/>
</dbReference>
<dbReference type="RefSeq" id="WP_277859776.1">
    <property type="nucleotide sequence ID" value="NZ_JARRAG010000001.1"/>
</dbReference>
<dbReference type="EMBL" id="JARRAG010000001">
    <property type="protein sequence ID" value="MDG3003425.1"/>
    <property type="molecule type" value="Genomic_DNA"/>
</dbReference>
<gene>
    <name evidence="4" type="ORF">PZE19_06580</name>
</gene>
<protein>
    <recommendedName>
        <fullName evidence="3">Thioredoxin domain-containing protein</fullName>
    </recommendedName>
</protein>
<dbReference type="PROSITE" id="PS51352">
    <property type="entry name" value="THIOREDOXIN_2"/>
    <property type="match status" value="1"/>
</dbReference>
<comment type="caution">
    <text evidence="4">The sequence shown here is derived from an EMBL/GenBank/DDBJ whole genome shotgun (WGS) entry which is preliminary data.</text>
</comment>